<evidence type="ECO:0000313" key="2">
    <source>
        <dbReference type="EMBL" id="KAK9773568.1"/>
    </source>
</evidence>
<evidence type="ECO:0000256" key="1">
    <source>
        <dbReference type="SAM" id="MobiDB-lite"/>
    </source>
</evidence>
<dbReference type="Gene3D" id="3.90.550.50">
    <property type="match status" value="1"/>
</dbReference>
<name>A0ABR2XID2_9PEZI</name>
<protein>
    <recommendedName>
        <fullName evidence="4">Glycosyltransferase family 31 protein</fullName>
    </recommendedName>
</protein>
<feature type="compositionally biased region" description="Basic and acidic residues" evidence="1">
    <location>
        <begin position="542"/>
        <end position="551"/>
    </location>
</feature>
<dbReference type="EMBL" id="JARVKM010000049">
    <property type="protein sequence ID" value="KAK9773568.1"/>
    <property type="molecule type" value="Genomic_DNA"/>
</dbReference>
<gene>
    <name evidence="2" type="ORF">SCAR479_09712</name>
</gene>
<feature type="region of interest" description="Disordered" evidence="1">
    <location>
        <begin position="531"/>
        <end position="551"/>
    </location>
</feature>
<proteinExistence type="predicted"/>
<accession>A0ABR2XID2</accession>
<reference evidence="2 3" key="1">
    <citation type="submission" date="2024-02" db="EMBL/GenBank/DDBJ databases">
        <title>First draft genome assembly of two strains of Seiridium cardinale.</title>
        <authorList>
            <person name="Emiliani G."/>
            <person name="Scali E."/>
        </authorList>
    </citation>
    <scope>NUCLEOTIDE SEQUENCE [LARGE SCALE GENOMIC DNA]</scope>
    <source>
        <strain evidence="2 3">BM-138-000479</strain>
    </source>
</reference>
<evidence type="ECO:0000313" key="3">
    <source>
        <dbReference type="Proteomes" id="UP001465668"/>
    </source>
</evidence>
<comment type="caution">
    <text evidence="2">The sequence shown here is derived from an EMBL/GenBank/DDBJ whole genome shotgun (WGS) entry which is preliminary data.</text>
</comment>
<sequence>MAELSPVKRLHPHLRMQLYGLDPNPSQIAIPPDSSSGRVIYWLQWVVRFYRQSPPPPSIYDYTDGKTAGTWLNDTLQDALITDEASYLKDLSSRYGFTRDVPWFSRRIRPAYKTKSRNSMTDVRLRFMSHDFRRVRPGDEGLELHAEKAIQLPISQSATPDQVSAASLIFGISTSYSRLTYSNDSLVKDWARWLTDGKGRTNGASLVLNLHQGSNAEISYLNTKLRELGIDAIVLASDESSDVTTRYIDLMHMLSRRSDELSKEGKGRKFIALVDDDIFFPSLGKLLGKLEKFNSKQEAYIGIPSERSDWTIENNITMTYGGGAVFFTLPMADKLAELPCLKKEGDHAGELKPREDAYWDEHLYKCVSQHTEDNLYVLPSFYVPEDDYHGLRTGFEGGVQPLALHHYRHRHRFEPWKAHMVTSLCGENCFLQRFWFKDSWILVNGHTISHYPDGVEVVPLKKSSLLVTQQAREKERTVQIAKRLVIDPVDGREERKVVSWTGVKQTWRLLDARMTDDGEVWQAYIKRRGSPVSYGDEDDRLPDDTVHRQEGPSDVDSIIMLIWEP</sequence>
<organism evidence="2 3">
    <name type="scientific">Seiridium cardinale</name>
    <dbReference type="NCBI Taxonomy" id="138064"/>
    <lineage>
        <taxon>Eukaryota</taxon>
        <taxon>Fungi</taxon>
        <taxon>Dikarya</taxon>
        <taxon>Ascomycota</taxon>
        <taxon>Pezizomycotina</taxon>
        <taxon>Sordariomycetes</taxon>
        <taxon>Xylariomycetidae</taxon>
        <taxon>Amphisphaeriales</taxon>
        <taxon>Sporocadaceae</taxon>
        <taxon>Seiridium</taxon>
    </lineage>
</organism>
<evidence type="ECO:0008006" key="4">
    <source>
        <dbReference type="Google" id="ProtNLM"/>
    </source>
</evidence>
<keyword evidence="3" id="KW-1185">Reference proteome</keyword>
<dbReference type="Proteomes" id="UP001465668">
    <property type="component" value="Unassembled WGS sequence"/>
</dbReference>